<name>A0AA96GIQ9_9BACT</name>
<gene>
    <name evidence="5" type="ORF">PQG83_00045</name>
</gene>
<feature type="region of interest" description="Disordered" evidence="3">
    <location>
        <begin position="35"/>
        <end position="55"/>
    </location>
</feature>
<protein>
    <submittedName>
        <fullName evidence="5">CBS domain-containing protein</fullName>
    </submittedName>
</protein>
<evidence type="ECO:0000313" key="5">
    <source>
        <dbReference type="EMBL" id="WNM62168.1"/>
    </source>
</evidence>
<dbReference type="Pfam" id="PF00571">
    <property type="entry name" value="CBS"/>
    <property type="match status" value="2"/>
</dbReference>
<keyword evidence="1 2" id="KW-0129">CBS domain</keyword>
<keyword evidence="6" id="KW-1185">Reference proteome</keyword>
<dbReference type="KEGG" id="nneo:PQG83_00045"/>
<reference evidence="5 6" key="1">
    <citation type="submission" date="2023-01" db="EMBL/GenBank/DDBJ databases">
        <title>Cultivation and genomic characterization of new, ubiquitous marine nitrite-oxidizing bacteria from the Nitrospirales.</title>
        <authorList>
            <person name="Mueller A.J."/>
            <person name="Daebeler A."/>
            <person name="Herbold C.W."/>
            <person name="Kirkegaard R.H."/>
            <person name="Daims H."/>
        </authorList>
    </citation>
    <scope>NUCLEOTIDE SEQUENCE [LARGE SCALE GENOMIC DNA]</scope>
    <source>
        <strain evidence="5 6">DK</strain>
    </source>
</reference>
<dbReference type="PROSITE" id="PS51371">
    <property type="entry name" value="CBS"/>
    <property type="match status" value="2"/>
</dbReference>
<evidence type="ECO:0000259" key="4">
    <source>
        <dbReference type="PROSITE" id="PS51371"/>
    </source>
</evidence>
<dbReference type="PANTHER" id="PTHR43080:SF2">
    <property type="entry name" value="CBS DOMAIN-CONTAINING PROTEIN"/>
    <property type="match status" value="1"/>
</dbReference>
<evidence type="ECO:0000256" key="1">
    <source>
        <dbReference type="ARBA" id="ARBA00023122"/>
    </source>
</evidence>
<dbReference type="SUPFAM" id="SSF54631">
    <property type="entry name" value="CBS-domain pair"/>
    <property type="match status" value="1"/>
</dbReference>
<dbReference type="InterPro" id="IPR046342">
    <property type="entry name" value="CBS_dom_sf"/>
</dbReference>
<dbReference type="RefSeq" id="WP_312745266.1">
    <property type="nucleotide sequence ID" value="NZ_CP116968.1"/>
</dbReference>
<dbReference type="PANTHER" id="PTHR43080">
    <property type="entry name" value="CBS DOMAIN-CONTAINING PROTEIN CBSX3, MITOCHONDRIAL"/>
    <property type="match status" value="1"/>
</dbReference>
<dbReference type="Proteomes" id="UP001302494">
    <property type="component" value="Chromosome"/>
</dbReference>
<dbReference type="EMBL" id="CP116968">
    <property type="protein sequence ID" value="WNM62168.1"/>
    <property type="molecule type" value="Genomic_DNA"/>
</dbReference>
<dbReference type="AlphaFoldDB" id="A0AA96GIQ9"/>
<feature type="compositionally biased region" description="Polar residues" evidence="3">
    <location>
        <begin position="40"/>
        <end position="55"/>
    </location>
</feature>
<accession>A0AA96GIQ9</accession>
<feature type="domain" description="CBS" evidence="4">
    <location>
        <begin position="154"/>
        <end position="212"/>
    </location>
</feature>
<feature type="domain" description="CBS" evidence="4">
    <location>
        <begin position="81"/>
        <end position="137"/>
    </location>
</feature>
<dbReference type="Gene3D" id="3.10.580.10">
    <property type="entry name" value="CBS-domain"/>
    <property type="match status" value="1"/>
</dbReference>
<evidence type="ECO:0000313" key="6">
    <source>
        <dbReference type="Proteomes" id="UP001302494"/>
    </source>
</evidence>
<sequence>MFTLFEPGGMRVPYVPGAFRQRNVEKISKASPTVEVKVGQENSPSDSQKNAGPSSLQARLYEQVESFTQSSRAKIFARDIMSSPVVTLPVTSSLALAWDVVHSRRFRHIPILGAEDMVVGMLSDRDLFRGTMESVLSGATESNTKAGGSIQHLVSRPVLVASPEAELCALARVLLEEHIGALPIVSEAVGLVGMITRSDILRALVAHPDFDQWV</sequence>
<dbReference type="SMART" id="SM00116">
    <property type="entry name" value="CBS"/>
    <property type="match status" value="2"/>
</dbReference>
<organism evidence="5 6">
    <name type="scientific">Candidatus Nitrospira neomarina</name>
    <dbReference type="NCBI Taxonomy" id="3020899"/>
    <lineage>
        <taxon>Bacteria</taxon>
        <taxon>Pseudomonadati</taxon>
        <taxon>Nitrospirota</taxon>
        <taxon>Nitrospiria</taxon>
        <taxon>Nitrospirales</taxon>
        <taxon>Nitrospiraceae</taxon>
        <taxon>Nitrospira</taxon>
    </lineage>
</organism>
<evidence type="ECO:0000256" key="2">
    <source>
        <dbReference type="PROSITE-ProRule" id="PRU00703"/>
    </source>
</evidence>
<dbReference type="InterPro" id="IPR051257">
    <property type="entry name" value="Diverse_CBS-Domain"/>
</dbReference>
<dbReference type="InterPro" id="IPR000644">
    <property type="entry name" value="CBS_dom"/>
</dbReference>
<evidence type="ECO:0000256" key="3">
    <source>
        <dbReference type="SAM" id="MobiDB-lite"/>
    </source>
</evidence>
<proteinExistence type="predicted"/>